<dbReference type="GO" id="GO:0004065">
    <property type="term" value="F:arylsulfatase activity"/>
    <property type="evidence" value="ECO:0007669"/>
    <property type="project" value="UniProtKB-EC"/>
</dbReference>
<feature type="chain" id="PRO_5022880248" evidence="4">
    <location>
        <begin position="21"/>
        <end position="492"/>
    </location>
</feature>
<feature type="domain" description="Sulfatase N-terminal" evidence="5">
    <location>
        <begin position="141"/>
        <end position="292"/>
    </location>
</feature>
<evidence type="ECO:0000313" key="7">
    <source>
        <dbReference type="Proteomes" id="UP000316714"/>
    </source>
</evidence>
<dbReference type="InterPro" id="IPR024607">
    <property type="entry name" value="Sulfatase_CS"/>
</dbReference>
<feature type="signal peptide" evidence="4">
    <location>
        <begin position="1"/>
        <end position="20"/>
    </location>
</feature>
<dbReference type="Proteomes" id="UP000316714">
    <property type="component" value="Unassembled WGS sequence"/>
</dbReference>
<dbReference type="Pfam" id="PF00884">
    <property type="entry name" value="Sulfatase"/>
    <property type="match status" value="2"/>
</dbReference>
<dbReference type="OrthoDB" id="9762324at2"/>
<evidence type="ECO:0000256" key="1">
    <source>
        <dbReference type="ARBA" id="ARBA00008779"/>
    </source>
</evidence>
<sequence length="492" mass="54296" precursor="true">MHKAILLSIGTLLAAATAGADERPNFLFAIADDWGWPHASAYGDPVVRTPAFDEIARQGVLFHHAYVSSPSCTPSRNAILTGQWHWRLGSGANLWSDFPARLTTYPELLRGAGYQVGATGKAFGPGRVEPQGREVAGRRYKSFEKFLEQRNADTPFCYWLGSSDPHRPYQAGSGAESGMDLSAIDLPACFPDSTEVRSDVADYYWEVQRFDRLVGAAIAELKERGLWENTVVVMTGDHGMPFPRCKANLYDSGTRVPLAISWPAGGGQAGRESSDFVSLTDLAPTYLALAGVELPEEMTGQSIAPVLLGKTDEDQWRPRPHVLFGKERHTPTQEAPDRGGYPCRAIRTHDYLYIRNFSPDRWPNGTPNYQQAFVPGNWYSDSDNGPTKTYMVEHRGQDATHQRLFELAFAKRPAEELYDLTADPDQLHNVADEPRHADARRRLSNALLAELQATGDPRVGGRGAELEAHPYYGQGPKHPDWRPAPGAASGPK</sequence>
<dbReference type="EMBL" id="SIHJ01000001">
    <property type="protein sequence ID" value="TWT38086.1"/>
    <property type="molecule type" value="Genomic_DNA"/>
</dbReference>
<evidence type="ECO:0000256" key="2">
    <source>
        <dbReference type="ARBA" id="ARBA00022801"/>
    </source>
</evidence>
<protein>
    <submittedName>
        <fullName evidence="6">Arylsulfatase</fullName>
        <ecNumber evidence="6">3.1.6.1</ecNumber>
    </submittedName>
</protein>
<dbReference type="PANTHER" id="PTHR43751:SF1">
    <property type="entry name" value="SULFATASE ATSG-RELATED"/>
    <property type="match status" value="1"/>
</dbReference>
<dbReference type="InterPro" id="IPR017850">
    <property type="entry name" value="Alkaline_phosphatase_core_sf"/>
</dbReference>
<dbReference type="PANTHER" id="PTHR43751">
    <property type="entry name" value="SULFATASE"/>
    <property type="match status" value="1"/>
</dbReference>
<evidence type="ECO:0000313" key="6">
    <source>
        <dbReference type="EMBL" id="TWT38086.1"/>
    </source>
</evidence>
<keyword evidence="4" id="KW-0732">Signal</keyword>
<keyword evidence="7" id="KW-1185">Reference proteome</keyword>
<organism evidence="6 7">
    <name type="scientific">Posidoniimonas corsicana</name>
    <dbReference type="NCBI Taxonomy" id="1938618"/>
    <lineage>
        <taxon>Bacteria</taxon>
        <taxon>Pseudomonadati</taxon>
        <taxon>Planctomycetota</taxon>
        <taxon>Planctomycetia</taxon>
        <taxon>Pirellulales</taxon>
        <taxon>Lacipirellulaceae</taxon>
        <taxon>Posidoniimonas</taxon>
    </lineage>
</organism>
<dbReference type="EC" id="3.1.6.1" evidence="6"/>
<accession>A0A5C5VHM8</accession>
<dbReference type="InterPro" id="IPR000917">
    <property type="entry name" value="Sulfatase_N"/>
</dbReference>
<proteinExistence type="inferred from homology"/>
<dbReference type="Gene3D" id="3.40.720.10">
    <property type="entry name" value="Alkaline Phosphatase, subunit A"/>
    <property type="match status" value="1"/>
</dbReference>
<comment type="caution">
    <text evidence="6">The sequence shown here is derived from an EMBL/GenBank/DDBJ whole genome shotgun (WGS) entry which is preliminary data.</text>
</comment>
<feature type="region of interest" description="Disordered" evidence="3">
    <location>
        <begin position="453"/>
        <end position="492"/>
    </location>
</feature>
<evidence type="ECO:0000259" key="5">
    <source>
        <dbReference type="Pfam" id="PF00884"/>
    </source>
</evidence>
<comment type="similarity">
    <text evidence="1">Belongs to the sulfatase family.</text>
</comment>
<gene>
    <name evidence="6" type="primary">atsA_19</name>
    <name evidence="6" type="ORF">KOR34_30540</name>
</gene>
<dbReference type="CDD" id="cd16027">
    <property type="entry name" value="SGSH"/>
    <property type="match status" value="1"/>
</dbReference>
<dbReference type="RefSeq" id="WP_146565375.1">
    <property type="nucleotide sequence ID" value="NZ_SIHJ01000001.1"/>
</dbReference>
<dbReference type="InterPro" id="IPR052701">
    <property type="entry name" value="GAG_Ulvan_Degrading_Sulfatases"/>
</dbReference>
<evidence type="ECO:0000256" key="3">
    <source>
        <dbReference type="SAM" id="MobiDB-lite"/>
    </source>
</evidence>
<evidence type="ECO:0000256" key="4">
    <source>
        <dbReference type="SAM" id="SignalP"/>
    </source>
</evidence>
<feature type="domain" description="Sulfatase N-terminal" evidence="5">
    <location>
        <begin position="24"/>
        <end position="122"/>
    </location>
</feature>
<dbReference type="AlphaFoldDB" id="A0A5C5VHM8"/>
<reference evidence="6 7" key="1">
    <citation type="submission" date="2019-02" db="EMBL/GenBank/DDBJ databases">
        <title>Deep-cultivation of Planctomycetes and their phenomic and genomic characterization uncovers novel biology.</title>
        <authorList>
            <person name="Wiegand S."/>
            <person name="Jogler M."/>
            <person name="Boedeker C."/>
            <person name="Pinto D."/>
            <person name="Vollmers J."/>
            <person name="Rivas-Marin E."/>
            <person name="Kohn T."/>
            <person name="Peeters S.H."/>
            <person name="Heuer A."/>
            <person name="Rast P."/>
            <person name="Oberbeckmann S."/>
            <person name="Bunk B."/>
            <person name="Jeske O."/>
            <person name="Meyerdierks A."/>
            <person name="Storesund J.E."/>
            <person name="Kallscheuer N."/>
            <person name="Luecker S."/>
            <person name="Lage O.M."/>
            <person name="Pohl T."/>
            <person name="Merkel B.J."/>
            <person name="Hornburger P."/>
            <person name="Mueller R.-W."/>
            <person name="Bruemmer F."/>
            <person name="Labrenz M."/>
            <person name="Spormann A.M."/>
            <person name="Op Den Camp H."/>
            <person name="Overmann J."/>
            <person name="Amann R."/>
            <person name="Jetten M.S.M."/>
            <person name="Mascher T."/>
            <person name="Medema M.H."/>
            <person name="Devos D.P."/>
            <person name="Kaster A.-K."/>
            <person name="Ovreas L."/>
            <person name="Rohde M."/>
            <person name="Galperin M.Y."/>
            <person name="Jogler C."/>
        </authorList>
    </citation>
    <scope>NUCLEOTIDE SEQUENCE [LARGE SCALE GENOMIC DNA]</scope>
    <source>
        <strain evidence="6 7">KOR34</strain>
    </source>
</reference>
<dbReference type="PROSITE" id="PS00523">
    <property type="entry name" value="SULFATASE_1"/>
    <property type="match status" value="1"/>
</dbReference>
<dbReference type="SUPFAM" id="SSF53649">
    <property type="entry name" value="Alkaline phosphatase-like"/>
    <property type="match status" value="1"/>
</dbReference>
<name>A0A5C5VHM8_9BACT</name>
<keyword evidence="2 6" id="KW-0378">Hydrolase</keyword>